<dbReference type="GO" id="GO:0003723">
    <property type="term" value="F:RNA binding"/>
    <property type="evidence" value="ECO:0007669"/>
    <property type="project" value="UniProtKB-KW"/>
</dbReference>
<gene>
    <name evidence="7" type="primary">rluB</name>
    <name evidence="7" type="ORF">NCTC10723_01298</name>
</gene>
<dbReference type="GO" id="GO:0005829">
    <property type="term" value="C:cytosol"/>
    <property type="evidence" value="ECO:0007669"/>
    <property type="project" value="UniProtKB-ARBA"/>
</dbReference>
<dbReference type="FunFam" id="3.30.70.1560:FF:000001">
    <property type="entry name" value="Pseudouridine synthase"/>
    <property type="match status" value="1"/>
</dbReference>
<dbReference type="GO" id="GO:0120159">
    <property type="term" value="F:rRNA pseudouridine synthase activity"/>
    <property type="evidence" value="ECO:0007669"/>
    <property type="project" value="UniProtKB-ARBA"/>
</dbReference>
<dbReference type="NCBIfam" id="TIGR00093">
    <property type="entry name" value="pseudouridine synthase"/>
    <property type="match status" value="1"/>
</dbReference>
<dbReference type="Gene3D" id="3.30.70.580">
    <property type="entry name" value="Pseudouridine synthase I, catalytic domain, N-terminal subdomain"/>
    <property type="match status" value="1"/>
</dbReference>
<keyword evidence="2 4" id="KW-0694">RNA-binding</keyword>
<dbReference type="InterPro" id="IPR018496">
    <property type="entry name" value="PsdUridine_synth_RsuA/RluB_CS"/>
</dbReference>
<dbReference type="SMART" id="SM00363">
    <property type="entry name" value="S4"/>
    <property type="match status" value="1"/>
</dbReference>
<dbReference type="InterPro" id="IPR050343">
    <property type="entry name" value="RsuA_PseudoU_synthase"/>
</dbReference>
<dbReference type="PROSITE" id="PS50889">
    <property type="entry name" value="S4"/>
    <property type="match status" value="1"/>
</dbReference>
<evidence type="ECO:0000259" key="6">
    <source>
        <dbReference type="SMART" id="SM00363"/>
    </source>
</evidence>
<dbReference type="PROSITE" id="PS01149">
    <property type="entry name" value="PSI_RSU"/>
    <property type="match status" value="1"/>
</dbReference>
<comment type="similarity">
    <text evidence="1 5">Belongs to the pseudouridine synthase RsuA family.</text>
</comment>
<dbReference type="InterPro" id="IPR006145">
    <property type="entry name" value="PsdUridine_synth_RsuA/RluA"/>
</dbReference>
<dbReference type="Pfam" id="PF01479">
    <property type="entry name" value="S4"/>
    <property type="match status" value="1"/>
</dbReference>
<evidence type="ECO:0000256" key="5">
    <source>
        <dbReference type="RuleBase" id="RU003887"/>
    </source>
</evidence>
<dbReference type="GO" id="GO:0000455">
    <property type="term" value="P:enzyme-directed rRNA pseudouridine synthesis"/>
    <property type="evidence" value="ECO:0007669"/>
    <property type="project" value="UniProtKB-ARBA"/>
</dbReference>
<dbReference type="SUPFAM" id="SSF55120">
    <property type="entry name" value="Pseudouridine synthase"/>
    <property type="match status" value="1"/>
</dbReference>
<dbReference type="InterPro" id="IPR002942">
    <property type="entry name" value="S4_RNA-bd"/>
</dbReference>
<dbReference type="Proteomes" id="UP000255328">
    <property type="component" value="Unassembled WGS sequence"/>
</dbReference>
<organism evidence="7 8">
    <name type="scientific">Fusobacterium necrogenes</name>
    <dbReference type="NCBI Taxonomy" id="858"/>
    <lineage>
        <taxon>Bacteria</taxon>
        <taxon>Fusobacteriati</taxon>
        <taxon>Fusobacteriota</taxon>
        <taxon>Fusobacteriia</taxon>
        <taxon>Fusobacteriales</taxon>
        <taxon>Fusobacteriaceae</taxon>
        <taxon>Fusobacterium</taxon>
    </lineage>
</organism>
<evidence type="ECO:0000313" key="7">
    <source>
        <dbReference type="EMBL" id="STO31838.1"/>
    </source>
</evidence>
<dbReference type="OrthoDB" id="9807213at2"/>
<dbReference type="InterPro" id="IPR042092">
    <property type="entry name" value="PsdUridine_s_RsuA/RluB/E/F_cat"/>
</dbReference>
<dbReference type="CDD" id="cd02870">
    <property type="entry name" value="PseudoU_synth_RsuA_like"/>
    <property type="match status" value="1"/>
</dbReference>
<reference evidence="7 8" key="1">
    <citation type="submission" date="2018-06" db="EMBL/GenBank/DDBJ databases">
        <authorList>
            <consortium name="Pathogen Informatics"/>
            <person name="Doyle S."/>
        </authorList>
    </citation>
    <scope>NUCLEOTIDE SEQUENCE [LARGE SCALE GENOMIC DNA]</scope>
    <source>
        <strain evidence="7 8">NCTC10723</strain>
    </source>
</reference>
<dbReference type="EC" id="5.4.99.-" evidence="5"/>
<evidence type="ECO:0000256" key="2">
    <source>
        <dbReference type="ARBA" id="ARBA00022884"/>
    </source>
</evidence>
<evidence type="ECO:0000256" key="3">
    <source>
        <dbReference type="ARBA" id="ARBA00023235"/>
    </source>
</evidence>
<keyword evidence="3 5" id="KW-0413">Isomerase</keyword>
<proteinExistence type="inferred from homology"/>
<dbReference type="InterPro" id="IPR000748">
    <property type="entry name" value="PsdUridine_synth_RsuA/RluB/E/F"/>
</dbReference>
<dbReference type="FunFam" id="3.10.290.10:FF:000003">
    <property type="entry name" value="Pseudouridine synthase"/>
    <property type="match status" value="1"/>
</dbReference>
<dbReference type="EMBL" id="UGGU01000003">
    <property type="protein sequence ID" value="STO31838.1"/>
    <property type="molecule type" value="Genomic_DNA"/>
</dbReference>
<dbReference type="RefSeq" id="WP_115270504.1">
    <property type="nucleotide sequence ID" value="NZ_UGGU01000003.1"/>
</dbReference>
<evidence type="ECO:0000256" key="4">
    <source>
        <dbReference type="PROSITE-ProRule" id="PRU00182"/>
    </source>
</evidence>
<dbReference type="Gene3D" id="3.30.70.1560">
    <property type="entry name" value="Alpha-L RNA-binding motif"/>
    <property type="match status" value="1"/>
</dbReference>
<keyword evidence="8" id="KW-1185">Reference proteome</keyword>
<protein>
    <recommendedName>
        <fullName evidence="5">Pseudouridine synthase</fullName>
        <ecNumber evidence="5">5.4.99.-</ecNumber>
    </recommendedName>
</protein>
<dbReference type="InterPro" id="IPR036986">
    <property type="entry name" value="S4_RNA-bd_sf"/>
</dbReference>
<evidence type="ECO:0000256" key="1">
    <source>
        <dbReference type="ARBA" id="ARBA00008348"/>
    </source>
</evidence>
<accession>A0A377GY01</accession>
<dbReference type="SUPFAM" id="SSF55174">
    <property type="entry name" value="Alpha-L RNA-binding motif"/>
    <property type="match status" value="1"/>
</dbReference>
<dbReference type="CDD" id="cd00165">
    <property type="entry name" value="S4"/>
    <property type="match status" value="1"/>
</dbReference>
<feature type="domain" description="RNA-binding S4" evidence="6">
    <location>
        <begin position="4"/>
        <end position="62"/>
    </location>
</feature>
<dbReference type="AlphaFoldDB" id="A0A377GY01"/>
<sequence length="236" mass="27101">MEEIRINKYLASLGIGSRREIDKLIEEGKIRVNGEVISAGIKVTDKDIIEVKGKKISKDVERKVYYMLNKPLEVLSSAKDDRGRRTVVDIVKCKERIFPIGRLDYNTTGLILLTNDGELFNKVIHPRSEVYKEYYVKVVGEIKDSSIKKLEDGVELEDGITLPAYVKLISRERGKSELMVSIREGRNRQVRRMLEAVNTPVLVLRRERIGKLSLGKLKVGEYRELTESEVKYLYSL</sequence>
<dbReference type="Pfam" id="PF00849">
    <property type="entry name" value="PseudoU_synth_2"/>
    <property type="match status" value="1"/>
</dbReference>
<dbReference type="PANTHER" id="PTHR47683:SF2">
    <property type="entry name" value="RNA-BINDING S4 DOMAIN-CONTAINING PROTEIN"/>
    <property type="match status" value="1"/>
</dbReference>
<dbReference type="PANTHER" id="PTHR47683">
    <property type="entry name" value="PSEUDOURIDINE SYNTHASE FAMILY PROTEIN-RELATED"/>
    <property type="match status" value="1"/>
</dbReference>
<name>A0A377GY01_9FUSO</name>
<dbReference type="Gene3D" id="3.10.290.10">
    <property type="entry name" value="RNA-binding S4 domain"/>
    <property type="match status" value="1"/>
</dbReference>
<dbReference type="InterPro" id="IPR020094">
    <property type="entry name" value="TruA/RsuA/RluB/E/F_N"/>
</dbReference>
<dbReference type="InterPro" id="IPR020103">
    <property type="entry name" value="PsdUridine_synth_cat_dom_sf"/>
</dbReference>
<evidence type="ECO:0000313" key="8">
    <source>
        <dbReference type="Proteomes" id="UP000255328"/>
    </source>
</evidence>